<feature type="domain" description="Histidine kinase" evidence="12">
    <location>
        <begin position="268"/>
        <end position="472"/>
    </location>
</feature>
<comment type="caution">
    <text evidence="14">The sequence shown here is derived from an EMBL/GenBank/DDBJ whole genome shotgun (WGS) entry which is preliminary data.</text>
</comment>
<evidence type="ECO:0000256" key="11">
    <source>
        <dbReference type="SAM" id="Phobius"/>
    </source>
</evidence>
<evidence type="ECO:0000259" key="13">
    <source>
        <dbReference type="PROSITE" id="PS50885"/>
    </source>
</evidence>
<evidence type="ECO:0000256" key="5">
    <source>
        <dbReference type="ARBA" id="ARBA00022679"/>
    </source>
</evidence>
<dbReference type="SMART" id="SM00387">
    <property type="entry name" value="HATPase_c"/>
    <property type="match status" value="1"/>
</dbReference>
<dbReference type="InterPro" id="IPR003594">
    <property type="entry name" value="HATPase_dom"/>
</dbReference>
<evidence type="ECO:0000256" key="10">
    <source>
        <dbReference type="ARBA" id="ARBA00023136"/>
    </source>
</evidence>
<evidence type="ECO:0000256" key="4">
    <source>
        <dbReference type="ARBA" id="ARBA00022553"/>
    </source>
</evidence>
<organism evidence="14 15">
    <name type="scientific">Kaistia geumhonensis</name>
    <dbReference type="NCBI Taxonomy" id="410839"/>
    <lineage>
        <taxon>Bacteria</taxon>
        <taxon>Pseudomonadati</taxon>
        <taxon>Pseudomonadota</taxon>
        <taxon>Alphaproteobacteria</taxon>
        <taxon>Hyphomicrobiales</taxon>
        <taxon>Kaistiaceae</taxon>
        <taxon>Kaistia</taxon>
    </lineage>
</organism>
<dbReference type="GO" id="GO:0016301">
    <property type="term" value="F:kinase activity"/>
    <property type="evidence" value="ECO:0007669"/>
    <property type="project" value="UniProtKB-KW"/>
</dbReference>
<reference evidence="14 15" key="1">
    <citation type="submission" date="2023-07" db="EMBL/GenBank/DDBJ databases">
        <title>Genomic Encyclopedia of Type Strains, Phase IV (KMG-IV): sequencing the most valuable type-strain genomes for metagenomic binning, comparative biology and taxonomic classification.</title>
        <authorList>
            <person name="Goeker M."/>
        </authorList>
    </citation>
    <scope>NUCLEOTIDE SEQUENCE [LARGE SCALE GENOMIC DNA]</scope>
    <source>
        <strain evidence="14 15">B1-1</strain>
    </source>
</reference>
<dbReference type="InterPro" id="IPR004358">
    <property type="entry name" value="Sig_transdc_His_kin-like_C"/>
</dbReference>
<evidence type="ECO:0000256" key="6">
    <source>
        <dbReference type="ARBA" id="ARBA00022692"/>
    </source>
</evidence>
<gene>
    <name evidence="14" type="ORF">QO015_001152</name>
</gene>
<evidence type="ECO:0000256" key="8">
    <source>
        <dbReference type="ARBA" id="ARBA00022989"/>
    </source>
</evidence>
<keyword evidence="6 11" id="KW-0812">Transmembrane</keyword>
<evidence type="ECO:0000313" key="15">
    <source>
        <dbReference type="Proteomes" id="UP001223743"/>
    </source>
</evidence>
<evidence type="ECO:0000256" key="1">
    <source>
        <dbReference type="ARBA" id="ARBA00000085"/>
    </source>
</evidence>
<dbReference type="Gene3D" id="1.10.287.130">
    <property type="match status" value="1"/>
</dbReference>
<dbReference type="PANTHER" id="PTHR45436">
    <property type="entry name" value="SENSOR HISTIDINE KINASE YKOH"/>
    <property type="match status" value="1"/>
</dbReference>
<evidence type="ECO:0000256" key="3">
    <source>
        <dbReference type="ARBA" id="ARBA00012438"/>
    </source>
</evidence>
<feature type="transmembrane region" description="Helical" evidence="11">
    <location>
        <begin position="189"/>
        <end position="212"/>
    </location>
</feature>
<evidence type="ECO:0000259" key="12">
    <source>
        <dbReference type="PROSITE" id="PS50109"/>
    </source>
</evidence>
<feature type="transmembrane region" description="Helical" evidence="11">
    <location>
        <begin position="26"/>
        <end position="53"/>
    </location>
</feature>
<comment type="subcellular location">
    <subcellularLocation>
        <location evidence="2">Membrane</location>
    </subcellularLocation>
</comment>
<dbReference type="InterPro" id="IPR003660">
    <property type="entry name" value="HAMP_dom"/>
</dbReference>
<dbReference type="EMBL" id="JAUSWJ010000001">
    <property type="protein sequence ID" value="MDQ0515539.1"/>
    <property type="molecule type" value="Genomic_DNA"/>
</dbReference>
<dbReference type="RefSeq" id="WP_266280875.1">
    <property type="nucleotide sequence ID" value="NZ_JAPKNF010000001.1"/>
</dbReference>
<proteinExistence type="predicted"/>
<dbReference type="InterPro" id="IPR036890">
    <property type="entry name" value="HATPase_C_sf"/>
</dbReference>
<dbReference type="PROSITE" id="PS50885">
    <property type="entry name" value="HAMP"/>
    <property type="match status" value="1"/>
</dbReference>
<dbReference type="PANTHER" id="PTHR45436:SF5">
    <property type="entry name" value="SENSOR HISTIDINE KINASE TRCS"/>
    <property type="match status" value="1"/>
</dbReference>
<keyword evidence="4" id="KW-0597">Phosphoprotein</keyword>
<dbReference type="PRINTS" id="PR00344">
    <property type="entry name" value="BCTRLSENSOR"/>
</dbReference>
<dbReference type="EC" id="2.7.13.3" evidence="3"/>
<dbReference type="InterPro" id="IPR036097">
    <property type="entry name" value="HisK_dim/P_sf"/>
</dbReference>
<keyword evidence="5" id="KW-0808">Transferase</keyword>
<keyword evidence="15" id="KW-1185">Reference proteome</keyword>
<dbReference type="PROSITE" id="PS50109">
    <property type="entry name" value="HIS_KIN"/>
    <property type="match status" value="1"/>
</dbReference>
<evidence type="ECO:0000256" key="9">
    <source>
        <dbReference type="ARBA" id="ARBA00023012"/>
    </source>
</evidence>
<evidence type="ECO:0000256" key="2">
    <source>
        <dbReference type="ARBA" id="ARBA00004370"/>
    </source>
</evidence>
<feature type="domain" description="HAMP" evidence="13">
    <location>
        <begin position="209"/>
        <end position="260"/>
    </location>
</feature>
<dbReference type="Gene3D" id="3.30.565.10">
    <property type="entry name" value="Histidine kinase-like ATPase, C-terminal domain"/>
    <property type="match status" value="1"/>
</dbReference>
<name>A0ABU0M3J7_9HYPH</name>
<protein>
    <recommendedName>
        <fullName evidence="3">histidine kinase</fullName>
        <ecNumber evidence="3">2.7.13.3</ecNumber>
    </recommendedName>
</protein>
<sequence length="473" mass="50864">MSGDGRLARPARAGGRRGWRPRLDSLAFRLVAGAAVWAAIALVAAALILTALYRDTVERGFDERLAVYLKTLVGNLANQTPGQLGDPGNLGEQRFELIYSGWYWQVRQEGGPVVLASRSLATDTLDLAKARDAKTVDGVESAVMTGPDGQELRVLSRTIIFDADHRYDVLIAGNASDLEQEIRSFRTSVMLTLAVFGAGLIAATGVLIRLGLRPLDRVRRSLAEMRSGREQRLEGPFPAELEPLARELNALIASNQEIIERARTHVGNLAHALKTPLSVITNEARSAGGPLAAKVIEQAEIMRMQINHHLDRARIAARSKVIGAVTEVQPVLERLVRAMGRIHGDRGIEVALTVAPGARFRGEQQDLEEITGNLVDNACKWAASRVAVTVERIGEGEDAVVVVRVDDDGPGLTEAEMAEATRRGRRLDESKPGSGLGLSIVTDLAGLYGGDFAMDRSPLGGLRAVVTLPAADA</sequence>
<keyword evidence="10 11" id="KW-0472">Membrane</keyword>
<comment type="catalytic activity">
    <reaction evidence="1">
        <text>ATP + protein L-histidine = ADP + protein N-phospho-L-histidine.</text>
        <dbReference type="EC" id="2.7.13.3"/>
    </reaction>
</comment>
<dbReference type="SUPFAM" id="SSF47384">
    <property type="entry name" value="Homodimeric domain of signal transducing histidine kinase"/>
    <property type="match status" value="1"/>
</dbReference>
<dbReference type="Pfam" id="PF02518">
    <property type="entry name" value="HATPase_c"/>
    <property type="match status" value="1"/>
</dbReference>
<evidence type="ECO:0000256" key="7">
    <source>
        <dbReference type="ARBA" id="ARBA00022777"/>
    </source>
</evidence>
<evidence type="ECO:0000313" key="14">
    <source>
        <dbReference type="EMBL" id="MDQ0515539.1"/>
    </source>
</evidence>
<keyword evidence="9" id="KW-0902">Two-component regulatory system</keyword>
<accession>A0ABU0M3J7</accession>
<dbReference type="InterPro" id="IPR050428">
    <property type="entry name" value="TCS_sensor_his_kinase"/>
</dbReference>
<dbReference type="SUPFAM" id="SSF55874">
    <property type="entry name" value="ATPase domain of HSP90 chaperone/DNA topoisomerase II/histidine kinase"/>
    <property type="match status" value="1"/>
</dbReference>
<dbReference type="InterPro" id="IPR005467">
    <property type="entry name" value="His_kinase_dom"/>
</dbReference>
<keyword evidence="7 14" id="KW-0418">Kinase</keyword>
<dbReference type="Proteomes" id="UP001223743">
    <property type="component" value="Unassembled WGS sequence"/>
</dbReference>
<keyword evidence="8 11" id="KW-1133">Transmembrane helix</keyword>